<reference evidence="3" key="1">
    <citation type="submission" date="2020-08" db="EMBL/GenBank/DDBJ databases">
        <title>Whole genome shotgun sequence of Actinocatenispora sera NBRC 101916.</title>
        <authorList>
            <person name="Komaki H."/>
            <person name="Tamura T."/>
        </authorList>
    </citation>
    <scope>NUCLEOTIDE SEQUENCE</scope>
    <source>
        <strain evidence="3">NBRC 101916</strain>
    </source>
</reference>
<dbReference type="InterPro" id="IPR043129">
    <property type="entry name" value="ATPase_NBD"/>
</dbReference>
<comment type="similarity">
    <text evidence="1">Belongs to the ROK (NagC/XylR) family.</text>
</comment>
<dbReference type="PANTHER" id="PTHR18964">
    <property type="entry name" value="ROK (REPRESSOR, ORF, KINASE) FAMILY"/>
    <property type="match status" value="1"/>
</dbReference>
<keyword evidence="4" id="KW-1185">Reference proteome</keyword>
<dbReference type="SUPFAM" id="SSF53067">
    <property type="entry name" value="Actin-like ATPase domain"/>
    <property type="match status" value="1"/>
</dbReference>
<dbReference type="KEGG" id="aser:Asera_30160"/>
<gene>
    <name evidence="3" type="ORF">Asera_30160</name>
</gene>
<organism evidence="3 4">
    <name type="scientific">Actinocatenispora sera</name>
    <dbReference type="NCBI Taxonomy" id="390989"/>
    <lineage>
        <taxon>Bacteria</taxon>
        <taxon>Bacillati</taxon>
        <taxon>Actinomycetota</taxon>
        <taxon>Actinomycetes</taxon>
        <taxon>Micromonosporales</taxon>
        <taxon>Micromonosporaceae</taxon>
        <taxon>Actinocatenispora</taxon>
    </lineage>
</organism>
<dbReference type="InterPro" id="IPR036388">
    <property type="entry name" value="WH-like_DNA-bd_sf"/>
</dbReference>
<dbReference type="Gene3D" id="3.30.420.40">
    <property type="match status" value="2"/>
</dbReference>
<dbReference type="Pfam" id="PF00480">
    <property type="entry name" value="ROK"/>
    <property type="match status" value="1"/>
</dbReference>
<dbReference type="InterPro" id="IPR000600">
    <property type="entry name" value="ROK"/>
</dbReference>
<protein>
    <recommendedName>
        <fullName evidence="5">NBD/HSP70 family sugar kinase</fullName>
    </recommendedName>
</protein>
<evidence type="ECO:0000313" key="3">
    <source>
        <dbReference type="EMBL" id="BCJ28908.1"/>
    </source>
</evidence>
<feature type="compositionally biased region" description="Gly residues" evidence="2">
    <location>
        <begin position="109"/>
        <end position="122"/>
    </location>
</feature>
<evidence type="ECO:0000256" key="1">
    <source>
        <dbReference type="ARBA" id="ARBA00006479"/>
    </source>
</evidence>
<accession>A0A810L453</accession>
<evidence type="ECO:0008006" key="5">
    <source>
        <dbReference type="Google" id="ProtNLM"/>
    </source>
</evidence>
<dbReference type="EMBL" id="AP023354">
    <property type="protein sequence ID" value="BCJ28908.1"/>
    <property type="molecule type" value="Genomic_DNA"/>
</dbReference>
<evidence type="ECO:0000313" key="4">
    <source>
        <dbReference type="Proteomes" id="UP000680750"/>
    </source>
</evidence>
<dbReference type="Gene3D" id="1.10.10.10">
    <property type="entry name" value="Winged helix-like DNA-binding domain superfamily/Winged helix DNA-binding domain"/>
    <property type="match status" value="1"/>
</dbReference>
<proteinExistence type="inferred from homology"/>
<feature type="region of interest" description="Disordered" evidence="2">
    <location>
        <begin position="65"/>
        <end position="128"/>
    </location>
</feature>
<dbReference type="RefSeq" id="WP_211255743.1">
    <property type="nucleotide sequence ID" value="NZ_AP023354.1"/>
</dbReference>
<dbReference type="AlphaFoldDB" id="A0A810L453"/>
<dbReference type="PANTHER" id="PTHR18964:SF169">
    <property type="entry name" value="N-ACETYLMANNOSAMINE KINASE"/>
    <property type="match status" value="1"/>
</dbReference>
<dbReference type="SUPFAM" id="SSF46785">
    <property type="entry name" value="Winged helix' DNA-binding domain"/>
    <property type="match status" value="1"/>
</dbReference>
<evidence type="ECO:0000256" key="2">
    <source>
        <dbReference type="SAM" id="MobiDB-lite"/>
    </source>
</evidence>
<sequence length="440" mass="43997">MTPATLISPERLGVVNRMRVLAALHAAGPQSRAQLARTFRVSRATVGTILQPLLDSGVLVEAAAPAGGRAPGPDPRPGGAAAEPDGRPGGPVGEPDGRPGAPAAEPGARFGGRAAGSGGRSGGRPPRPVWFSASARSIGAVEILPGRIEVATVSLAGEIRARASAPYPRRAADPAGFAAALRSCCAEALAGSPVIGVGIASAGLVDPDAGRLVELHAAPALAGYRIVPALRELVGAPAYLEHHARVQALGDRWFGAGRGLDTFASVSTGDSVGVGVVRHGVVLSAPGAGSGAHLTVAAGGDRCDCGRRGCWKTVATVSWLRRRAAVLGIPGARGTTLARLTARAGRGDRSAAGLIDEYAANLALGLGNVQQLLAPGTFILHGDATGGGRPFADRLAGHLAANSPYGSSAALTVTVAEPVPDTALLGCAGLVLSEGMELLR</sequence>
<dbReference type="Proteomes" id="UP000680750">
    <property type="component" value="Chromosome"/>
</dbReference>
<feature type="compositionally biased region" description="Low complexity" evidence="2">
    <location>
        <begin position="98"/>
        <end position="108"/>
    </location>
</feature>
<dbReference type="InterPro" id="IPR036390">
    <property type="entry name" value="WH_DNA-bd_sf"/>
</dbReference>
<name>A0A810L453_9ACTN</name>